<dbReference type="AlphaFoldDB" id="A0A9X0H169"/>
<organism evidence="1 2">
    <name type="scientific">Pseudomonas syringae pv. daphniphylli</name>
    <dbReference type="NCBI Taxonomy" id="264455"/>
    <lineage>
        <taxon>Bacteria</taxon>
        <taxon>Pseudomonadati</taxon>
        <taxon>Pseudomonadota</taxon>
        <taxon>Gammaproteobacteria</taxon>
        <taxon>Pseudomonadales</taxon>
        <taxon>Pseudomonadaceae</taxon>
        <taxon>Pseudomonas</taxon>
        <taxon>Pseudomonas syringae</taxon>
    </lineage>
</organism>
<protein>
    <submittedName>
        <fullName evidence="1">Site-specific recombinase, phage integrase family protein</fullName>
    </submittedName>
</protein>
<comment type="caution">
    <text evidence="1">The sequence shown here is derived from an EMBL/GenBank/DDBJ whole genome shotgun (WGS) entry which is preliminary data.</text>
</comment>
<dbReference type="EMBL" id="LJQF01000348">
    <property type="protein sequence ID" value="KPX08128.1"/>
    <property type="molecule type" value="Genomic_DNA"/>
</dbReference>
<reference evidence="1 2" key="1">
    <citation type="submission" date="2015-09" db="EMBL/GenBank/DDBJ databases">
        <title>Genome announcement of multiple Pseudomonas syringae strains.</title>
        <authorList>
            <person name="Thakur S."/>
            <person name="Wang P.W."/>
            <person name="Gong Y."/>
            <person name="Weir B.S."/>
            <person name="Guttman D.S."/>
        </authorList>
    </citation>
    <scope>NUCLEOTIDE SEQUENCE [LARGE SCALE GENOMIC DNA]</scope>
    <source>
        <strain evidence="1 2">ICMP9757</strain>
    </source>
</reference>
<proteinExistence type="predicted"/>
<evidence type="ECO:0000313" key="1">
    <source>
        <dbReference type="EMBL" id="KPX08128.1"/>
    </source>
</evidence>
<dbReference type="Proteomes" id="UP000050345">
    <property type="component" value="Unassembled WGS sequence"/>
</dbReference>
<accession>A0A9X0H169</accession>
<sequence>KISDSLSAAAVRALAPEKASFHMPQDPCTDQDARIVSQPSLPDVNNPLRLYLDRLAPSSRLTMTYVLQDAADRLGMADVDIHDIPWHTLQPGHVTALVATLREDDYAPNTTSLYVNAIRGVMDVHPALITANYAKHFKELATINEDYVVSVVEKMASSGLTQEAALRLIRREVDSVSKTEARQMNKSAVVGVGTLRILGDRVEVKCAKGIDATKLAQEFVTFLHSLDKAQIQEADESATDQ</sequence>
<name>A0A9X0H169_PSESX</name>
<feature type="non-terminal residue" evidence="1">
    <location>
        <position position="1"/>
    </location>
</feature>
<evidence type="ECO:0000313" key="2">
    <source>
        <dbReference type="Proteomes" id="UP000050345"/>
    </source>
</evidence>
<gene>
    <name evidence="1" type="ORF">ALO73_03311</name>
</gene>